<reference evidence="2" key="2">
    <citation type="journal article" date="2019" name="bioRxiv">
        <title>Genomics, evolutionary history and diagnostics of the Alternaria alternata species group including apple and Asian pear pathotypes.</title>
        <authorList>
            <person name="Armitage A.D."/>
            <person name="Cockerton H.M."/>
            <person name="Sreenivasaprasad S."/>
            <person name="Woodhall J.W."/>
            <person name="Lane C.R."/>
            <person name="Harrison R.J."/>
            <person name="Clarkson J.P."/>
        </authorList>
    </citation>
    <scope>NUCLEOTIDE SEQUENCE</scope>
    <source>
        <strain evidence="2">FERA 1164</strain>
        <strain evidence="3">FERA 635</strain>
    </source>
</reference>
<dbReference type="Proteomes" id="UP000293195">
    <property type="component" value="Unassembled WGS sequence"/>
</dbReference>
<dbReference type="PANTHER" id="PTHR13622">
    <property type="entry name" value="THIAMIN PYROPHOSPHOKINASE"/>
    <property type="match status" value="1"/>
</dbReference>
<feature type="domain" description="Nudix hydrolase" evidence="1">
    <location>
        <begin position="135"/>
        <end position="291"/>
    </location>
</feature>
<accession>A0A4Q4RUW4</accession>
<dbReference type="CDD" id="cd03676">
    <property type="entry name" value="NUDIX_Tnr3_like"/>
    <property type="match status" value="1"/>
</dbReference>
<sequence>MAYSYLDIISVADAFPYFANTPNDRLEGLNHYVHFRTTSLPDITLGYMTPSVALAFDGLSEWALDQDSIPRTLTLVGGHDEPTRTAIIEKTMIRMRDTNKFEALKNWRDELFPVYGLDKELLFSIDRSASPLFGVVTYGVNMIVFRWSSGRDQEGVMEVWVPRRSSDRAKFPGMLDTSVGGGLTTGETPWSCLLRESMEEASLGEEIMRNAKDAGSVTYFYVSGEGSGGEAGLAQPERTYVFDLDLTGSPPDTLLPNDDSVEAFELLTVAEVKQALSDKKFKPNCALLMLDFLIRHEQIQAEDEPDYAEIVSRMHRHLEFPLV</sequence>
<reference evidence="2" key="1">
    <citation type="submission" date="2017-10" db="EMBL/GenBank/DDBJ databases">
        <authorList>
            <person name="Armitage A.D."/>
            <person name="Barbara D.J."/>
            <person name="Woodhall J.W."/>
            <person name="Sreenivasaprasad S."/>
            <person name="Lane C.R."/>
            <person name="Clarkson J.P."/>
            <person name="Harrison R.J."/>
        </authorList>
    </citation>
    <scope>NUCLEOTIDE SEQUENCE</scope>
    <source>
        <strain evidence="2">FERA 1164</strain>
        <strain evidence="3">FERA 635</strain>
    </source>
</reference>
<comment type="caution">
    <text evidence="2">The sequence shown here is derived from an EMBL/GenBank/DDBJ whole genome shotgun (WGS) entry which is preliminary data.</text>
</comment>
<keyword evidence="5" id="KW-1185">Reference proteome</keyword>
<protein>
    <recommendedName>
        <fullName evidence="1">Nudix hydrolase domain-containing protein</fullName>
    </recommendedName>
</protein>
<evidence type="ECO:0000313" key="2">
    <source>
        <dbReference type="EMBL" id="RYN31089.1"/>
    </source>
</evidence>
<dbReference type="Pfam" id="PF00293">
    <property type="entry name" value="NUDIX"/>
    <property type="match status" value="1"/>
</dbReference>
<dbReference type="SUPFAM" id="SSF55811">
    <property type="entry name" value="Nudix"/>
    <property type="match status" value="1"/>
</dbReference>
<dbReference type="OrthoDB" id="10261522at2759"/>
<dbReference type="InterPro" id="IPR031804">
    <property type="entry name" value="DUF4743"/>
</dbReference>
<dbReference type="GO" id="GO:0044715">
    <property type="term" value="F:8-oxo-dGDP phosphatase activity"/>
    <property type="evidence" value="ECO:0007669"/>
    <property type="project" value="TreeGrafter"/>
</dbReference>
<dbReference type="Proteomes" id="UP000292340">
    <property type="component" value="Unassembled WGS sequence"/>
</dbReference>
<dbReference type="PROSITE" id="PS51462">
    <property type="entry name" value="NUDIX"/>
    <property type="match status" value="1"/>
</dbReference>
<dbReference type="Gene3D" id="3.90.79.10">
    <property type="entry name" value="Nucleoside Triphosphate Pyrophosphohydrolase"/>
    <property type="match status" value="1"/>
</dbReference>
<evidence type="ECO:0000259" key="1">
    <source>
        <dbReference type="PROSITE" id="PS51462"/>
    </source>
</evidence>
<proteinExistence type="predicted"/>
<organism evidence="2 4">
    <name type="scientific">Alternaria tenuissima</name>
    <dbReference type="NCBI Taxonomy" id="119927"/>
    <lineage>
        <taxon>Eukaryota</taxon>
        <taxon>Fungi</taxon>
        <taxon>Dikarya</taxon>
        <taxon>Ascomycota</taxon>
        <taxon>Pezizomycotina</taxon>
        <taxon>Dothideomycetes</taxon>
        <taxon>Pleosporomycetidae</taxon>
        <taxon>Pleosporales</taxon>
        <taxon>Pleosporineae</taxon>
        <taxon>Pleosporaceae</taxon>
        <taxon>Alternaria</taxon>
        <taxon>Alternaria sect. Alternaria</taxon>
        <taxon>Alternaria alternata complex</taxon>
    </lineage>
</organism>
<dbReference type="AlphaFoldDB" id="A0A4Q4RUW4"/>
<dbReference type="InterPro" id="IPR000086">
    <property type="entry name" value="NUDIX_hydrolase_dom"/>
</dbReference>
<evidence type="ECO:0000313" key="5">
    <source>
        <dbReference type="Proteomes" id="UP000293195"/>
    </source>
</evidence>
<evidence type="ECO:0000313" key="4">
    <source>
        <dbReference type="Proteomes" id="UP000292340"/>
    </source>
</evidence>
<gene>
    <name evidence="2" type="ORF">AA0115_g4499</name>
    <name evidence="3" type="ORF">AA0119_g4738</name>
</gene>
<evidence type="ECO:0000313" key="3">
    <source>
        <dbReference type="EMBL" id="RYO03341.1"/>
    </source>
</evidence>
<dbReference type="InterPro" id="IPR015797">
    <property type="entry name" value="NUDIX_hydrolase-like_dom_sf"/>
</dbReference>
<dbReference type="Pfam" id="PF15916">
    <property type="entry name" value="DUF4743"/>
    <property type="match status" value="1"/>
</dbReference>
<dbReference type="FunFam" id="3.90.79.10:FF:000019">
    <property type="entry name" value="Thiamin pyrophosphokinase, putative"/>
    <property type="match status" value="1"/>
</dbReference>
<name>A0A4Q4RUW4_9PLEO</name>
<dbReference type="PANTHER" id="PTHR13622:SF8">
    <property type="entry name" value="THIAMIN PYROPHOSPHOKINASE 1"/>
    <property type="match status" value="1"/>
</dbReference>
<dbReference type="EMBL" id="PDXF01000013">
    <property type="protein sequence ID" value="RYO03341.1"/>
    <property type="molecule type" value="Genomic_DNA"/>
</dbReference>
<dbReference type="EMBL" id="PDXB01000009">
    <property type="protein sequence ID" value="RYN31089.1"/>
    <property type="molecule type" value="Genomic_DNA"/>
</dbReference>